<dbReference type="Gene3D" id="1.10.443.10">
    <property type="entry name" value="Intergrase catalytic core"/>
    <property type="match status" value="1"/>
</dbReference>
<reference evidence="5 6" key="1">
    <citation type="submission" date="2018-02" db="EMBL/GenBank/DDBJ databases">
        <title>Draft genome sequence of bacterial isolates from marine environment.</title>
        <authorList>
            <person name="Singh S.K."/>
            <person name="Hill R."/>
            <person name="Major S."/>
            <person name="Cai H."/>
            <person name="Li Y."/>
        </authorList>
    </citation>
    <scope>NUCLEOTIDE SEQUENCE [LARGE SCALE GENOMIC DNA]</scope>
    <source>
        <strain evidence="5 6">IMET F</strain>
    </source>
</reference>
<dbReference type="InterPro" id="IPR050090">
    <property type="entry name" value="Tyrosine_recombinase_XerCD"/>
</dbReference>
<dbReference type="PANTHER" id="PTHR30349:SF64">
    <property type="entry name" value="PROPHAGE INTEGRASE INTD-RELATED"/>
    <property type="match status" value="1"/>
</dbReference>
<evidence type="ECO:0000256" key="1">
    <source>
        <dbReference type="ARBA" id="ARBA00008857"/>
    </source>
</evidence>
<dbReference type="GO" id="GO:0003677">
    <property type="term" value="F:DNA binding"/>
    <property type="evidence" value="ECO:0007669"/>
    <property type="project" value="UniProtKB-KW"/>
</dbReference>
<dbReference type="AlphaFoldDB" id="A0A2S7I5F9"/>
<dbReference type="PROSITE" id="PS51898">
    <property type="entry name" value="TYR_RECOMBINASE"/>
    <property type="match status" value="1"/>
</dbReference>
<accession>A0A2S7I5F9</accession>
<dbReference type="InterPro" id="IPR010998">
    <property type="entry name" value="Integrase_recombinase_N"/>
</dbReference>
<proteinExistence type="inferred from homology"/>
<protein>
    <submittedName>
        <fullName evidence="5">Recombinase</fullName>
    </submittedName>
</protein>
<keyword evidence="3" id="KW-0233">DNA recombination</keyword>
<dbReference type="Gene3D" id="1.10.150.130">
    <property type="match status" value="1"/>
</dbReference>
<dbReference type="GO" id="GO:0006310">
    <property type="term" value="P:DNA recombination"/>
    <property type="evidence" value="ECO:0007669"/>
    <property type="project" value="UniProtKB-KW"/>
</dbReference>
<dbReference type="EMBL" id="PTPZ01000003">
    <property type="protein sequence ID" value="PPZ91769.1"/>
    <property type="molecule type" value="Genomic_DNA"/>
</dbReference>
<dbReference type="InterPro" id="IPR035386">
    <property type="entry name" value="Arm-DNA-bind_5"/>
</dbReference>
<feature type="domain" description="Tyr recombinase" evidence="4">
    <location>
        <begin position="219"/>
        <end position="396"/>
    </location>
</feature>
<dbReference type="Pfam" id="PF17293">
    <property type="entry name" value="Arm-DNA-bind_5"/>
    <property type="match status" value="1"/>
</dbReference>
<evidence type="ECO:0000259" key="4">
    <source>
        <dbReference type="PROSITE" id="PS51898"/>
    </source>
</evidence>
<dbReference type="Pfam" id="PF00589">
    <property type="entry name" value="Phage_integrase"/>
    <property type="match status" value="1"/>
</dbReference>
<dbReference type="CDD" id="cd01185">
    <property type="entry name" value="INTN1_C_like"/>
    <property type="match status" value="1"/>
</dbReference>
<dbReference type="RefSeq" id="WP_104793462.1">
    <property type="nucleotide sequence ID" value="NZ_PTPZ01000003.1"/>
</dbReference>
<keyword evidence="2" id="KW-0238">DNA-binding</keyword>
<dbReference type="InterPro" id="IPR011010">
    <property type="entry name" value="DNA_brk_join_enz"/>
</dbReference>
<sequence>MNTKLSILFYIKRAKSNSDGKSPIYLRITVDGKRTEFSIKRFVEPEKWSTVQNKMKGNSEEARTINTYLDILKSRIYEIQKDLIHSGKLVNGQVIKNILLGVNERKRTLIPIFEEHNDRMKALIGKEFAKGTYTRYKTCLSHTKEFLHWKYNVSDIEIEEIDHAFIADFEFYLRTEKACANNSAVKYIKNFGKIIRICLANKWLKYDPFISYNSKFIVVDRSFLDEDEIQKLSEKNLEIERISQVRDIFLFSCYTGLAYIDTKNLKHSNIGVGIDGNKWIFTCRQKTKSLSNIPLLPKAEEIIEKYKNHPYCKITGSLLPVLSNQKMNAYLKEIADLCGINKELTFHIARHTFATTVTLSNGVPIESVSKMLGHKSIKTTQHYAKILDSKVSNDMNILKEKLAQKELKMKIS</sequence>
<dbReference type="GO" id="GO:0015074">
    <property type="term" value="P:DNA integration"/>
    <property type="evidence" value="ECO:0007669"/>
    <property type="project" value="InterPro"/>
</dbReference>
<gene>
    <name evidence="5" type="ORF">C3729_06820</name>
</gene>
<name>A0A2S7I5F9_9FLAO</name>
<evidence type="ECO:0000256" key="2">
    <source>
        <dbReference type="ARBA" id="ARBA00023125"/>
    </source>
</evidence>
<comment type="caution">
    <text evidence="5">The sequence shown here is derived from an EMBL/GenBank/DDBJ whole genome shotgun (WGS) entry which is preliminary data.</text>
</comment>
<evidence type="ECO:0000256" key="3">
    <source>
        <dbReference type="ARBA" id="ARBA00023172"/>
    </source>
</evidence>
<dbReference type="SUPFAM" id="SSF56349">
    <property type="entry name" value="DNA breaking-rejoining enzymes"/>
    <property type="match status" value="1"/>
</dbReference>
<comment type="similarity">
    <text evidence="1">Belongs to the 'phage' integrase family.</text>
</comment>
<organism evidence="5 6">
    <name type="scientific">Cloacibacterium normanense</name>
    <dbReference type="NCBI Taxonomy" id="237258"/>
    <lineage>
        <taxon>Bacteria</taxon>
        <taxon>Pseudomonadati</taxon>
        <taxon>Bacteroidota</taxon>
        <taxon>Flavobacteriia</taxon>
        <taxon>Flavobacteriales</taxon>
        <taxon>Weeksellaceae</taxon>
    </lineage>
</organism>
<dbReference type="InterPro" id="IPR002104">
    <property type="entry name" value="Integrase_catalytic"/>
</dbReference>
<dbReference type="InterPro" id="IPR013762">
    <property type="entry name" value="Integrase-like_cat_sf"/>
</dbReference>
<dbReference type="Pfam" id="PF13102">
    <property type="entry name" value="Phage_int_SAM_5"/>
    <property type="match status" value="1"/>
</dbReference>
<dbReference type="PANTHER" id="PTHR30349">
    <property type="entry name" value="PHAGE INTEGRASE-RELATED"/>
    <property type="match status" value="1"/>
</dbReference>
<evidence type="ECO:0000313" key="6">
    <source>
        <dbReference type="Proteomes" id="UP000238565"/>
    </source>
</evidence>
<dbReference type="Proteomes" id="UP000238565">
    <property type="component" value="Unassembled WGS sequence"/>
</dbReference>
<evidence type="ECO:0000313" key="5">
    <source>
        <dbReference type="EMBL" id="PPZ91769.1"/>
    </source>
</evidence>
<dbReference type="InterPro" id="IPR025269">
    <property type="entry name" value="SAM-like_dom"/>
</dbReference>